<dbReference type="InterPro" id="IPR038765">
    <property type="entry name" value="Papain-like_cys_pep_sf"/>
</dbReference>
<evidence type="ECO:0000259" key="5">
    <source>
        <dbReference type="SMART" id="SM00645"/>
    </source>
</evidence>
<dbReference type="RefSeq" id="WP_215532843.1">
    <property type="nucleotide sequence ID" value="NZ_AP023321.1"/>
</dbReference>
<feature type="region of interest" description="Disordered" evidence="2">
    <location>
        <begin position="1309"/>
        <end position="1339"/>
    </location>
</feature>
<dbReference type="InterPro" id="IPR000169">
    <property type="entry name" value="Pept_cys_AS"/>
</dbReference>
<keyword evidence="4" id="KW-0732">Signal</keyword>
<keyword evidence="7" id="KW-1185">Reference proteome</keyword>
<dbReference type="SMART" id="SM00645">
    <property type="entry name" value="Pept_C1"/>
    <property type="match status" value="1"/>
</dbReference>
<keyword evidence="3" id="KW-0472">Membrane</keyword>
<dbReference type="Proteomes" id="UP000593890">
    <property type="component" value="Chromosome"/>
</dbReference>
<dbReference type="SUPFAM" id="SSF54001">
    <property type="entry name" value="Cysteine proteinases"/>
    <property type="match status" value="1"/>
</dbReference>
<evidence type="ECO:0000256" key="1">
    <source>
        <dbReference type="ARBA" id="ARBA00008455"/>
    </source>
</evidence>
<evidence type="ECO:0000313" key="7">
    <source>
        <dbReference type="Proteomes" id="UP000593890"/>
    </source>
</evidence>
<reference evidence="7" key="1">
    <citation type="submission" date="2020-07" db="EMBL/GenBank/DDBJ databases">
        <title>Complete genome sequencing of Clostridia bacterium strain 12CBH8.</title>
        <authorList>
            <person name="Sakamoto M."/>
            <person name="Murakami T."/>
            <person name="Mori H."/>
        </authorList>
    </citation>
    <scope>NUCLEOTIDE SEQUENCE [LARGE SCALE GENOMIC DNA]</scope>
    <source>
        <strain evidence="7">12CBH8</strain>
    </source>
</reference>
<name>A0A7I8D3V4_9FIRM</name>
<dbReference type="GO" id="GO:0008234">
    <property type="term" value="F:cysteine-type peptidase activity"/>
    <property type="evidence" value="ECO:0007669"/>
    <property type="project" value="InterPro"/>
</dbReference>
<dbReference type="EMBL" id="AP023321">
    <property type="protein sequence ID" value="BCI60695.1"/>
    <property type="molecule type" value="Genomic_DNA"/>
</dbReference>
<dbReference type="PROSITE" id="PS00639">
    <property type="entry name" value="THIOL_PROTEASE_HIS"/>
    <property type="match status" value="1"/>
</dbReference>
<feature type="domain" description="Peptidase C1A papain C-terminal" evidence="5">
    <location>
        <begin position="90"/>
        <end position="337"/>
    </location>
</feature>
<keyword evidence="3" id="KW-1133">Transmembrane helix</keyword>
<dbReference type="PROSITE" id="PS00139">
    <property type="entry name" value="THIOL_PROTEASE_CYS"/>
    <property type="match status" value="1"/>
</dbReference>
<sequence length="1370" mass="150241">MKPANHPLRKRLLGLCLAVSMLLSLTPTVSAVPSEEGESTSNHGQIAPLSQEYVEYIENGGTGSSTPSTMDLSYLEESYEQQNMQRNALLPQSFDLRDYGRAPTVKDQGSYGTCWTFATLGSAESGLIEQMPDISLSNIHLAWFNYTGDEEEEYTWLQRQNNGSSIFDMGGNDPQAVGSLAAWKGPVDSETVPYDTTEVDESLRWEADYHLQDAFYMSNGSYGYGEDNTPYPSIQTIKQILMDYGAVSISYSSSAEDAYNEETYAVYSDTYLPIDHAVLIVGWDDNFSRENFNEDQRPEEDGAWLIRNSWGSSWGDDGYFWLSYEDQTLQYGNYYSLEEADNYQNNYQYDTLGWGISVSADTFIDEEKASRTGYMSNIFTSEGDEQLEAVSFYTTDAGTSYEISVYTGVQQGDPTSGQLVYSGHTGAEEYAGYHTIELNKAISLEKGETFSVVVKLTNPNYAYPIPVEICPLPYSKSEPEYMGDGGESYYSLDGQSWNDITELSANYSDFHIYTTNACVKAFTNPIPDEGEAIRNVQFSLLEGPVISGDKLELTGEGEIYYQITGSDGTVGEITPYTGAITLEGPCTVSAWGQKNGKQGNVVSRTYTQAVSQLLDLDVDEEGKHIKLDVSEDETAFGLTTDSACEEVRIRPRGSDTLTVNGVEVASDEWSDAIALEPGKITSIEVTSQAGGKTSTTYTIDVYRSILVYDYYHETVSYDDTLYTLQDGEGNVITNGASITPYVVEEGQEDVVLTAIAKDGSGNLEELVPKRPVAVGSAIDFENECTVSTYGDWNEIADNPDMIGAEKGSGESIPVTPGKDIYIRKYATDTSFQSKVVCIQVPDSRPDTPVAKVQSVAPTSITVQPVEGGEYRILPDGEWQEDNTLTNLEMNTNYTIEVRIKATENSFASEAAQTEATTTEGLTIPVSYQYKGKEIFWDEFTAVPGVNIVTADQEVLEQASVVLENPEQNQVQVTVTQKDGQLVADVSSVVFSIVPTIDPQSFYFEVSYWDQDGNRVEGGGKQTFDTIGAISRESIPLPYGYQEIIPAHPDESWLYPTGLYYGSGGWFVYPQTVNIMVEKMASVTVTFQQEDGSVLGEEELYFGEEGAGLQKVTAPEGYKIAGEDTFALEVTRDENGHLVADPTQVTFTVQPDVDPSQYFYTVRYEDGEGNAVPGGGKLYFDAVGPVSREDIPMPYGYQQLVPAHPDEDWLYPTALVCIDGQWQASVDEVVIQVEKMAKVDVTFKTQDGTSLSDLGYELFCGEEGEETVTVAVPEGYELVGEEETAQVIIARDEQGVLTATPSEVTFVIEKTQSSHPDDPSKPVDPSTPGGSGGADNPSTGEGTTAQIVLVILFVSAAGLLTALLIRRKRTV</sequence>
<dbReference type="Pfam" id="PF00112">
    <property type="entry name" value="Peptidase_C1"/>
    <property type="match status" value="1"/>
</dbReference>
<gene>
    <name evidence="6" type="ORF">C12CBH8_13340</name>
</gene>
<dbReference type="InterPro" id="IPR025660">
    <property type="entry name" value="Pept_his_AS"/>
</dbReference>
<dbReference type="InterPro" id="IPR040528">
    <property type="entry name" value="Lectin-like"/>
</dbReference>
<organism evidence="6 7">
    <name type="scientific">Solibaculum mannosilyticum</name>
    <dbReference type="NCBI Taxonomy" id="2780922"/>
    <lineage>
        <taxon>Bacteria</taxon>
        <taxon>Bacillati</taxon>
        <taxon>Bacillota</taxon>
        <taxon>Clostridia</taxon>
        <taxon>Eubacteriales</taxon>
        <taxon>Oscillospiraceae</taxon>
        <taxon>Solibaculum</taxon>
    </lineage>
</organism>
<feature type="chain" id="PRO_5031229520" description="Peptidase C1A papain C-terminal domain-containing protein" evidence="4">
    <location>
        <begin position="32"/>
        <end position="1370"/>
    </location>
</feature>
<dbReference type="Pfam" id="PF18560">
    <property type="entry name" value="Lectin_like"/>
    <property type="match status" value="1"/>
</dbReference>
<dbReference type="Pfam" id="PF12733">
    <property type="entry name" value="Cadherin-like"/>
    <property type="match status" value="1"/>
</dbReference>
<evidence type="ECO:0000313" key="6">
    <source>
        <dbReference type="EMBL" id="BCI60695.1"/>
    </source>
</evidence>
<dbReference type="PANTHER" id="PTHR12411">
    <property type="entry name" value="CYSTEINE PROTEASE FAMILY C1-RELATED"/>
    <property type="match status" value="1"/>
</dbReference>
<proteinExistence type="inferred from homology"/>
<keyword evidence="3" id="KW-0812">Transmembrane</keyword>
<dbReference type="GO" id="GO:0006508">
    <property type="term" value="P:proteolysis"/>
    <property type="evidence" value="ECO:0007669"/>
    <property type="project" value="InterPro"/>
</dbReference>
<evidence type="ECO:0000256" key="3">
    <source>
        <dbReference type="SAM" id="Phobius"/>
    </source>
</evidence>
<dbReference type="InterPro" id="IPR013128">
    <property type="entry name" value="Peptidase_C1A"/>
</dbReference>
<dbReference type="InterPro" id="IPR000668">
    <property type="entry name" value="Peptidase_C1A_C"/>
</dbReference>
<dbReference type="KEGG" id="sman:C12CBH8_13340"/>
<evidence type="ECO:0000256" key="4">
    <source>
        <dbReference type="SAM" id="SignalP"/>
    </source>
</evidence>
<protein>
    <recommendedName>
        <fullName evidence="5">Peptidase C1A papain C-terminal domain-containing protein</fullName>
    </recommendedName>
</protein>
<feature type="transmembrane region" description="Helical" evidence="3">
    <location>
        <begin position="1346"/>
        <end position="1364"/>
    </location>
</feature>
<dbReference type="InterPro" id="IPR025883">
    <property type="entry name" value="Cadherin-like_domain"/>
</dbReference>
<feature type="signal peptide" evidence="4">
    <location>
        <begin position="1"/>
        <end position="31"/>
    </location>
</feature>
<evidence type="ECO:0000256" key="2">
    <source>
        <dbReference type="SAM" id="MobiDB-lite"/>
    </source>
</evidence>
<dbReference type="Gene3D" id="3.90.70.10">
    <property type="entry name" value="Cysteine proteinases"/>
    <property type="match status" value="1"/>
</dbReference>
<dbReference type="CDD" id="cd02619">
    <property type="entry name" value="Peptidase_C1"/>
    <property type="match status" value="1"/>
</dbReference>
<accession>A0A7I8D3V4</accession>
<comment type="similarity">
    <text evidence="1">Belongs to the peptidase C1 family.</text>
</comment>